<keyword evidence="1" id="KW-0812">Transmembrane</keyword>
<dbReference type="STRING" id="574650.SAMN04487966_102321"/>
<organism evidence="2 3">
    <name type="scientific">Micrococcus terreus</name>
    <dbReference type="NCBI Taxonomy" id="574650"/>
    <lineage>
        <taxon>Bacteria</taxon>
        <taxon>Bacillati</taxon>
        <taxon>Actinomycetota</taxon>
        <taxon>Actinomycetes</taxon>
        <taxon>Micrococcales</taxon>
        <taxon>Micrococcaceae</taxon>
        <taxon>Micrococcus</taxon>
    </lineage>
</organism>
<dbReference type="OrthoDB" id="4965440at2"/>
<evidence type="ECO:0000313" key="2">
    <source>
        <dbReference type="EMBL" id="SFV21368.1"/>
    </source>
</evidence>
<dbReference type="RefSeq" id="WP_091694897.1">
    <property type="nucleotide sequence ID" value="NZ_FPCG01000002.1"/>
</dbReference>
<proteinExistence type="predicted"/>
<evidence type="ECO:0000313" key="3">
    <source>
        <dbReference type="Proteomes" id="UP000198881"/>
    </source>
</evidence>
<feature type="transmembrane region" description="Helical" evidence="1">
    <location>
        <begin position="20"/>
        <end position="38"/>
    </location>
</feature>
<keyword evidence="3" id="KW-1185">Reference proteome</keyword>
<dbReference type="Proteomes" id="UP000198881">
    <property type="component" value="Unassembled WGS sequence"/>
</dbReference>
<keyword evidence="1" id="KW-0472">Membrane</keyword>
<sequence length="148" mass="15199">MPTDSTDGRSDAGDEGSATVEFILLAVLLLIPVIYFLVLTSQIQAAAYASVAAADQAAKSAVAVHDPTESAGRIQQVVDLTLADYGHGGGTHEVQVACSSSPCLEPGSSVTVSVDVRVPLPFIPSFLGWDTSAATVTSSSLHVVPRFG</sequence>
<protein>
    <submittedName>
        <fullName evidence="2">Flp pilus assembly protein TadG</fullName>
    </submittedName>
</protein>
<dbReference type="EMBL" id="FPCG01000002">
    <property type="protein sequence ID" value="SFV21368.1"/>
    <property type="molecule type" value="Genomic_DNA"/>
</dbReference>
<accession>A0A1I7MHG6</accession>
<dbReference type="AlphaFoldDB" id="A0A1I7MHG6"/>
<name>A0A1I7MHG6_9MICC</name>
<keyword evidence="1" id="KW-1133">Transmembrane helix</keyword>
<reference evidence="2 3" key="1">
    <citation type="submission" date="2016-10" db="EMBL/GenBank/DDBJ databases">
        <authorList>
            <person name="de Groot N.N."/>
        </authorList>
    </citation>
    <scope>NUCLEOTIDE SEQUENCE [LARGE SCALE GENOMIC DNA]</scope>
    <source>
        <strain evidence="2 3">CGMCC 1.7054</strain>
    </source>
</reference>
<gene>
    <name evidence="2" type="ORF">SAMN04487966_102321</name>
</gene>
<evidence type="ECO:0000256" key="1">
    <source>
        <dbReference type="SAM" id="Phobius"/>
    </source>
</evidence>